<dbReference type="EMBL" id="JAKUCV010002229">
    <property type="protein sequence ID" value="KAJ4843467.1"/>
    <property type="molecule type" value="Genomic_DNA"/>
</dbReference>
<keyword evidence="2" id="KW-1185">Reference proteome</keyword>
<reference evidence="1" key="2">
    <citation type="journal article" date="2023" name="Plants (Basel)">
        <title>Annotation of the Turnera subulata (Passifloraceae) Draft Genome Reveals the S-Locus Evolved after the Divergence of Turneroideae from Passifloroideae in a Stepwise Manner.</title>
        <authorList>
            <person name="Henning P.M."/>
            <person name="Roalson E.H."/>
            <person name="Mir W."/>
            <person name="McCubbin A.G."/>
            <person name="Shore J.S."/>
        </authorList>
    </citation>
    <scope>NUCLEOTIDE SEQUENCE</scope>
    <source>
        <strain evidence="1">F60SS</strain>
    </source>
</reference>
<sequence length="121" mass="13013">MEVLSIEQEMMEEEIFSGAEVEALMPHVGTEQQVIQVERQHSEHPITEPEVLTCGASLCPEVANHIASMPMELRSNSLYGDCPEELLAGGGETCTRHITDRKLSGSSACCGLGKGITVIGD</sequence>
<organism evidence="1 2">
    <name type="scientific">Turnera subulata</name>
    <dbReference type="NCBI Taxonomy" id="218843"/>
    <lineage>
        <taxon>Eukaryota</taxon>
        <taxon>Viridiplantae</taxon>
        <taxon>Streptophyta</taxon>
        <taxon>Embryophyta</taxon>
        <taxon>Tracheophyta</taxon>
        <taxon>Spermatophyta</taxon>
        <taxon>Magnoliopsida</taxon>
        <taxon>eudicotyledons</taxon>
        <taxon>Gunneridae</taxon>
        <taxon>Pentapetalae</taxon>
        <taxon>rosids</taxon>
        <taxon>fabids</taxon>
        <taxon>Malpighiales</taxon>
        <taxon>Passifloraceae</taxon>
        <taxon>Turnera</taxon>
    </lineage>
</organism>
<gene>
    <name evidence="1" type="ORF">Tsubulata_006795</name>
</gene>
<proteinExistence type="predicted"/>
<dbReference type="AlphaFoldDB" id="A0A9Q0JJL9"/>
<protein>
    <submittedName>
        <fullName evidence="1">Uncharacterized protein</fullName>
    </submittedName>
</protein>
<dbReference type="Proteomes" id="UP001141552">
    <property type="component" value="Unassembled WGS sequence"/>
</dbReference>
<evidence type="ECO:0000313" key="1">
    <source>
        <dbReference type="EMBL" id="KAJ4843467.1"/>
    </source>
</evidence>
<reference evidence="1" key="1">
    <citation type="submission" date="2022-02" db="EMBL/GenBank/DDBJ databases">
        <authorList>
            <person name="Henning P.M."/>
            <person name="McCubbin A.G."/>
            <person name="Shore J.S."/>
        </authorList>
    </citation>
    <scope>NUCLEOTIDE SEQUENCE</scope>
    <source>
        <strain evidence="1">F60SS</strain>
        <tissue evidence="1">Leaves</tissue>
    </source>
</reference>
<comment type="caution">
    <text evidence="1">The sequence shown here is derived from an EMBL/GenBank/DDBJ whole genome shotgun (WGS) entry which is preliminary data.</text>
</comment>
<evidence type="ECO:0000313" key="2">
    <source>
        <dbReference type="Proteomes" id="UP001141552"/>
    </source>
</evidence>
<name>A0A9Q0JJL9_9ROSI</name>
<accession>A0A9Q0JJL9</accession>